<dbReference type="KEGG" id="sry:M621_11025"/>
<proteinExistence type="predicted"/>
<organism evidence="2 3">
    <name type="scientific">Serratia plymuthica S13</name>
    <dbReference type="NCBI Taxonomy" id="1348660"/>
    <lineage>
        <taxon>Bacteria</taxon>
        <taxon>Pseudomonadati</taxon>
        <taxon>Pseudomonadota</taxon>
        <taxon>Gammaproteobacteria</taxon>
        <taxon>Enterobacterales</taxon>
        <taxon>Yersiniaceae</taxon>
        <taxon>Serratia</taxon>
    </lineage>
</organism>
<reference evidence="2 3" key="1">
    <citation type="journal article" date="2013" name="Genome Announc.">
        <title>Genome Sequence of Serratia plymuthica Strain S13, an Endophyte with Germination- and Plant-Growth-Promoting Activity from the Flower of Styrian Oil Pumpkin.</title>
        <authorList>
            <person name="Muller H."/>
            <person name="Furnkranz M."/>
            <person name="Grube M."/>
            <person name="Berg G."/>
        </authorList>
    </citation>
    <scope>NUCLEOTIDE SEQUENCE [LARGE SCALE GENOMIC DNA]</scope>
    <source>
        <strain evidence="2">S13</strain>
    </source>
</reference>
<gene>
    <name evidence="2" type="ORF">M621_11025</name>
</gene>
<dbReference type="Proteomes" id="UP000014900">
    <property type="component" value="Chromosome"/>
</dbReference>
<dbReference type="EMBL" id="CP006566">
    <property type="protein sequence ID" value="AGP46987.1"/>
    <property type="molecule type" value="Genomic_DNA"/>
</dbReference>
<protein>
    <submittedName>
        <fullName evidence="2">Uncharacterized protein</fullName>
    </submittedName>
</protein>
<dbReference type="HOGENOM" id="CLU_3405356_0_0_6"/>
<dbReference type="AlphaFoldDB" id="S4YNZ5"/>
<evidence type="ECO:0000313" key="2">
    <source>
        <dbReference type="EMBL" id="AGP46987.1"/>
    </source>
</evidence>
<accession>S4YNZ5</accession>
<name>S4YNZ5_SERPL</name>
<sequence>MDKKTNKTSGQATGMEFESRLVVQNTVKDR</sequence>
<evidence type="ECO:0000313" key="3">
    <source>
        <dbReference type="Proteomes" id="UP000014900"/>
    </source>
</evidence>
<evidence type="ECO:0000256" key="1">
    <source>
        <dbReference type="SAM" id="MobiDB-lite"/>
    </source>
</evidence>
<feature type="region of interest" description="Disordered" evidence="1">
    <location>
        <begin position="1"/>
        <end position="30"/>
    </location>
</feature>